<feature type="transmembrane region" description="Helical" evidence="1">
    <location>
        <begin position="21"/>
        <end position="42"/>
    </location>
</feature>
<dbReference type="InterPro" id="IPR007973">
    <property type="entry name" value="Pilus_assembly_TraE"/>
</dbReference>
<sequence>MSIKSGNSYLDKLDNILHRNKLLWLFFTIQFAVIIILIIGYINLKGSVVVHIEIPPKIYDSGQLRIGSKKADKLYFRMWGRYIVENMSSYNADTIENKYSETLYMLHPSIITKYKHKFTEKIDIVKSNLIKNDFFLVDSNTYVSEEFSSATFKANGVSKLNVGDGLATEYQSCTYEISMKLEGYHLFVNDLQENCKTISEIQFDTKKKGDKK</sequence>
<dbReference type="Pfam" id="PF05309">
    <property type="entry name" value="TraE"/>
    <property type="match status" value="1"/>
</dbReference>
<accession>A0A6S6SN27</accession>
<dbReference type="EMBL" id="CACVAW010000015">
    <property type="protein sequence ID" value="CAA6804714.1"/>
    <property type="molecule type" value="Genomic_DNA"/>
</dbReference>
<keyword evidence="1" id="KW-1133">Transmembrane helix</keyword>
<organism evidence="2">
    <name type="scientific">uncultured Campylobacterales bacterium</name>
    <dbReference type="NCBI Taxonomy" id="352960"/>
    <lineage>
        <taxon>Bacteria</taxon>
        <taxon>Pseudomonadati</taxon>
        <taxon>Campylobacterota</taxon>
        <taxon>Epsilonproteobacteria</taxon>
        <taxon>Campylobacterales</taxon>
        <taxon>environmental samples</taxon>
    </lineage>
</organism>
<evidence type="ECO:0000256" key="1">
    <source>
        <dbReference type="SAM" id="Phobius"/>
    </source>
</evidence>
<reference evidence="2" key="1">
    <citation type="submission" date="2020-01" db="EMBL/GenBank/DDBJ databases">
        <authorList>
            <person name="Meier V. D."/>
            <person name="Meier V D."/>
        </authorList>
    </citation>
    <scope>NUCLEOTIDE SEQUENCE</scope>
    <source>
        <strain evidence="2">HLG_WM_MAG_12</strain>
    </source>
</reference>
<dbReference type="AlphaFoldDB" id="A0A6S6SN27"/>
<keyword evidence="1" id="KW-0812">Transmembrane</keyword>
<proteinExistence type="predicted"/>
<evidence type="ECO:0000313" key="2">
    <source>
        <dbReference type="EMBL" id="CAA6804714.1"/>
    </source>
</evidence>
<name>A0A6S6SN27_9BACT</name>
<protein>
    <submittedName>
        <fullName evidence="2">TraE-like protein</fullName>
    </submittedName>
</protein>
<keyword evidence="1" id="KW-0472">Membrane</keyword>
<gene>
    <name evidence="2" type="ORF">HELGO_WM33850</name>
</gene>